<feature type="region of interest" description="Disordered" evidence="12">
    <location>
        <begin position="671"/>
        <end position="725"/>
    </location>
</feature>
<reference evidence="16" key="1">
    <citation type="submission" date="2025-08" db="UniProtKB">
        <authorList>
            <consortium name="RefSeq"/>
        </authorList>
    </citation>
    <scope>IDENTIFICATION</scope>
    <source>
        <tissue evidence="16">Testes</tissue>
    </source>
</reference>
<feature type="domain" description="PELP1 middle" evidence="13">
    <location>
        <begin position="519"/>
        <end position="587"/>
    </location>
</feature>
<gene>
    <name evidence="16" type="primary">LOC100378410</name>
</gene>
<dbReference type="InterPro" id="IPR012583">
    <property type="entry name" value="RIX1_N"/>
</dbReference>
<dbReference type="GeneID" id="100378410"/>
<keyword evidence="10" id="KW-0539">Nucleus</keyword>
<organism evidence="15 16">
    <name type="scientific">Saccoglossus kowalevskii</name>
    <name type="common">Acorn worm</name>
    <dbReference type="NCBI Taxonomy" id="10224"/>
    <lineage>
        <taxon>Eukaryota</taxon>
        <taxon>Metazoa</taxon>
        <taxon>Hemichordata</taxon>
        <taxon>Enteropneusta</taxon>
        <taxon>Harrimaniidae</taxon>
        <taxon>Saccoglossus</taxon>
    </lineage>
</organism>
<evidence type="ECO:0000256" key="9">
    <source>
        <dbReference type="ARBA" id="ARBA00023163"/>
    </source>
</evidence>
<feature type="compositionally biased region" description="Acidic residues" evidence="12">
    <location>
        <begin position="688"/>
        <end position="700"/>
    </location>
</feature>
<evidence type="ECO:0000256" key="3">
    <source>
        <dbReference type="ARBA" id="ARBA00010511"/>
    </source>
</evidence>
<evidence type="ECO:0000313" key="15">
    <source>
        <dbReference type="Proteomes" id="UP000694865"/>
    </source>
</evidence>
<keyword evidence="5" id="KW-0963">Cytoplasm</keyword>
<dbReference type="SUPFAM" id="SSF48371">
    <property type="entry name" value="ARM repeat"/>
    <property type="match status" value="1"/>
</dbReference>
<protein>
    <recommendedName>
        <fullName evidence="4">Proline-, glutamic acid- and leucine-rich protein 1</fullName>
    </recommendedName>
    <alternativeName>
        <fullName evidence="11">Modulator of non-genomic activity of estrogen receptor</fullName>
    </alternativeName>
</protein>
<keyword evidence="8" id="KW-0010">Activator</keyword>
<evidence type="ECO:0000256" key="6">
    <source>
        <dbReference type="ARBA" id="ARBA00022491"/>
    </source>
</evidence>
<dbReference type="Pfam" id="PF08166">
    <property type="entry name" value="PELP1_HEAT"/>
    <property type="match status" value="1"/>
</dbReference>
<evidence type="ECO:0000256" key="7">
    <source>
        <dbReference type="ARBA" id="ARBA00022737"/>
    </source>
</evidence>
<keyword evidence="9" id="KW-0804">Transcription</keyword>
<evidence type="ECO:0000259" key="13">
    <source>
        <dbReference type="Pfam" id="PF08166"/>
    </source>
</evidence>
<evidence type="ECO:0000256" key="11">
    <source>
        <dbReference type="ARBA" id="ARBA00030054"/>
    </source>
</evidence>
<dbReference type="Gene3D" id="1.25.10.10">
    <property type="entry name" value="Leucine-rich Repeat Variant"/>
    <property type="match status" value="1"/>
</dbReference>
<keyword evidence="6" id="KW-0678">Repressor</keyword>
<evidence type="ECO:0000256" key="1">
    <source>
        <dbReference type="ARBA" id="ARBA00004123"/>
    </source>
</evidence>
<keyword evidence="15" id="KW-1185">Reference proteome</keyword>
<dbReference type="RefSeq" id="XP_002732108.1">
    <property type="nucleotide sequence ID" value="XM_002732062.2"/>
</dbReference>
<sequence length="767" mass="84955">MAASSKRMLSTLLSDLNDTASSKRPIAHTVAIFDAHQTLRTQPSSLADFIGFIHTSLHSSESRLAGIGLLHTLVSQCTTAVFTQHCSTWIRLLLNGLQSHDPPDIIQSAAEVLSEILEYVAGVSELSREIASCHIGNIITWVISSKPLNYLAAVQVLKSCFQYFPAPCGPFKSKAEKFLLHIFQETHHPSILKASCQVFALLPGLGGAGSNGIKHTESWITQCNNIIGTLHNILSQLYQDIETGIEMYNVPETSVPLGEVLDIEPQRTFLLASQFQIMTMCLKYQISQSFSSVVQMPVESILSIVCRTLSINCKILANKTTTEFVLLSGLLPSLHIDAFNVLESHIKCCSSHLIVHGLVINKAILQTLSWTNAEQPCYGQQHPYSSLRSFCYDVLTTWLSTVGAASGIDVHADKLIEFILQDIQLHQDDTKLEVANITESRKKKKKKKTSFEISGQIVGQQKIYQLANSEVTLAALKGLTVLIQVKGTSLKPTLHRDIHTAIVPLLLDIQQNMHKLPIPYSCAKCRQQLYRVILSCMLSPHPRWPPPLHYAIRVFSCGLQDPNIEVSSFCREAQLVCNSIIHPRVPSLCLPLTLADLPPVQSDTTSNQVHKNTEQVVPSMVTLSAMGDMPGKKGEGDPEPLLVHEDVTHAEVQNEYQKTEEASLVTMAIEAEASDDDKEDKDVKDEDSSNCEEEEEEVEENTNKATKRKHNAEEYVKDEPDAKKVMDSYKIPAISCEKEELHMEDEKDGSDTEAMLATFVDASPDSE</sequence>
<keyword evidence="7" id="KW-0677">Repeat</keyword>
<evidence type="ECO:0000313" key="16">
    <source>
        <dbReference type="RefSeq" id="XP_002732108.1"/>
    </source>
</evidence>
<dbReference type="PANTHER" id="PTHR34105">
    <property type="entry name" value="PROLINE-, GLUTAMIC ACID- AND LEUCINE-RICH PROTEIN 1"/>
    <property type="match status" value="1"/>
</dbReference>
<feature type="compositionally biased region" description="Basic and acidic residues" evidence="12">
    <location>
        <begin position="711"/>
        <end position="725"/>
    </location>
</feature>
<dbReference type="InterPro" id="IPR012980">
    <property type="entry name" value="PELP1_middle"/>
</dbReference>
<evidence type="ECO:0000256" key="4">
    <source>
        <dbReference type="ARBA" id="ARBA00018417"/>
    </source>
</evidence>
<feature type="domain" description="Pre-rRNA-processing protein RIX1 N-terminal" evidence="14">
    <location>
        <begin position="9"/>
        <end position="186"/>
    </location>
</feature>
<dbReference type="Proteomes" id="UP000694865">
    <property type="component" value="Unplaced"/>
</dbReference>
<comment type="similarity">
    <text evidence="3">Belongs to the RIX1/PELP1 family.</text>
</comment>
<comment type="subcellular location">
    <subcellularLocation>
        <location evidence="2">Cytoplasm</location>
    </subcellularLocation>
    <subcellularLocation>
        <location evidence="1">Nucleus</location>
    </subcellularLocation>
</comment>
<evidence type="ECO:0000256" key="10">
    <source>
        <dbReference type="ARBA" id="ARBA00023242"/>
    </source>
</evidence>
<dbReference type="Pfam" id="PF08167">
    <property type="entry name" value="RIX1"/>
    <property type="match status" value="1"/>
</dbReference>
<proteinExistence type="inferred from homology"/>
<evidence type="ECO:0000256" key="8">
    <source>
        <dbReference type="ARBA" id="ARBA00023159"/>
    </source>
</evidence>
<dbReference type="InterPro" id="IPR011989">
    <property type="entry name" value="ARM-like"/>
</dbReference>
<evidence type="ECO:0000256" key="5">
    <source>
        <dbReference type="ARBA" id="ARBA00022490"/>
    </source>
</evidence>
<accession>A0ABM0GKU0</accession>
<evidence type="ECO:0000259" key="14">
    <source>
        <dbReference type="Pfam" id="PF08167"/>
    </source>
</evidence>
<evidence type="ECO:0000256" key="12">
    <source>
        <dbReference type="SAM" id="MobiDB-lite"/>
    </source>
</evidence>
<dbReference type="PANTHER" id="PTHR34105:SF1">
    <property type="entry name" value="PROLINE-, GLUTAMIC ACID- AND LEUCINE-RICH PROTEIN 1"/>
    <property type="match status" value="1"/>
</dbReference>
<dbReference type="InterPro" id="IPR016024">
    <property type="entry name" value="ARM-type_fold"/>
</dbReference>
<name>A0ABM0GKU0_SACKO</name>
<evidence type="ECO:0000256" key="2">
    <source>
        <dbReference type="ARBA" id="ARBA00004496"/>
    </source>
</evidence>